<protein>
    <recommendedName>
        <fullName evidence="4">Transmembrane protein</fullName>
    </recommendedName>
</protein>
<feature type="transmembrane region" description="Helical" evidence="1">
    <location>
        <begin position="128"/>
        <end position="152"/>
    </location>
</feature>
<dbReference type="RefSeq" id="WP_004339722.1">
    <property type="nucleotide sequence ID" value="NZ_AMXE01000049.1"/>
</dbReference>
<proteinExistence type="predicted"/>
<evidence type="ECO:0000313" key="3">
    <source>
        <dbReference type="Proteomes" id="UP000013232"/>
    </source>
</evidence>
<dbReference type="eggNOG" id="ENOG502ZM9A">
    <property type="taxonomic scope" value="Bacteria"/>
</dbReference>
<sequence length="162" mass="18096">MRAVWISGVLTAASWLVMAWHLAGLKPSVIALQLAWSPKVFGEIIHFWPPEGLALYRRWLPFDGLVLLGYGAFGWLLAAHTRIFSQLPRISRAAAPFVLPLAAAFDAAENGLHWWLTEMPRFGVPSIYLISTVCSVLKWLSLILFCALVLWAQAVKDERGRA</sequence>
<keyword evidence="1" id="KW-1133">Transmembrane helix</keyword>
<evidence type="ECO:0000313" key="2">
    <source>
        <dbReference type="EMBL" id="ENO86747.1"/>
    </source>
</evidence>
<keyword evidence="3" id="KW-1185">Reference proteome</keyword>
<keyword evidence="1" id="KW-0812">Transmembrane</keyword>
<name>N6YWE6_THAL4</name>
<evidence type="ECO:0008006" key="4">
    <source>
        <dbReference type="Google" id="ProtNLM"/>
    </source>
</evidence>
<dbReference type="EMBL" id="AMXE01000049">
    <property type="protein sequence ID" value="ENO86747.1"/>
    <property type="molecule type" value="Genomic_DNA"/>
</dbReference>
<accession>N6YWE6</accession>
<comment type="caution">
    <text evidence="2">The sequence shown here is derived from an EMBL/GenBank/DDBJ whole genome shotgun (WGS) entry which is preliminary data.</text>
</comment>
<dbReference type="Proteomes" id="UP000013232">
    <property type="component" value="Unassembled WGS sequence"/>
</dbReference>
<keyword evidence="1" id="KW-0472">Membrane</keyword>
<feature type="transmembrane region" description="Helical" evidence="1">
    <location>
        <begin position="59"/>
        <end position="78"/>
    </location>
</feature>
<dbReference type="AlphaFoldDB" id="N6YWE6"/>
<gene>
    <name evidence="2" type="ORF">C666_12470</name>
</gene>
<organism evidence="2 3">
    <name type="scientific">Thauera linaloolentis (strain DSM 12138 / JCM 21573 / CCUG 41526 / CIP 105981 / IAM 15112 / NBRC 102519 / 47Lol)</name>
    <dbReference type="NCBI Taxonomy" id="1123367"/>
    <lineage>
        <taxon>Bacteria</taxon>
        <taxon>Pseudomonadati</taxon>
        <taxon>Pseudomonadota</taxon>
        <taxon>Betaproteobacteria</taxon>
        <taxon>Rhodocyclales</taxon>
        <taxon>Zoogloeaceae</taxon>
        <taxon>Thauera</taxon>
    </lineage>
</organism>
<feature type="transmembrane region" description="Helical" evidence="1">
    <location>
        <begin position="90"/>
        <end position="108"/>
    </location>
</feature>
<dbReference type="STRING" id="1123367.GCA_000621305_00026"/>
<reference evidence="2 3" key="1">
    <citation type="submission" date="2012-09" db="EMBL/GenBank/DDBJ databases">
        <title>Draft Genome Sequences of 6 Strains from Genus Thauera.</title>
        <authorList>
            <person name="Liu B."/>
            <person name="Shapleigh J.P."/>
            <person name="Frostegard A.H."/>
        </authorList>
    </citation>
    <scope>NUCLEOTIDE SEQUENCE [LARGE SCALE GENOMIC DNA]</scope>
    <source>
        <strain evidence="3">47Lol / DSM 12138</strain>
    </source>
</reference>
<dbReference type="OrthoDB" id="8526681at2"/>
<evidence type="ECO:0000256" key="1">
    <source>
        <dbReference type="SAM" id="Phobius"/>
    </source>
</evidence>